<evidence type="ECO:0000256" key="4">
    <source>
        <dbReference type="ARBA" id="ARBA00022679"/>
    </source>
</evidence>
<dbReference type="PANTHER" id="PTHR30576">
    <property type="entry name" value="COLANIC BIOSYNTHESIS UDP-GLUCOSE LIPID CARRIER TRANSFERASE"/>
    <property type="match status" value="1"/>
</dbReference>
<keyword evidence="6 9" id="KW-1133">Transmembrane helix</keyword>
<evidence type="ECO:0000256" key="8">
    <source>
        <dbReference type="ARBA" id="ARBA00023169"/>
    </source>
</evidence>
<comment type="subcellular location">
    <subcellularLocation>
        <location evidence="1">Cell membrane</location>
    </subcellularLocation>
</comment>
<dbReference type="GO" id="GO:0000271">
    <property type="term" value="P:polysaccharide biosynthetic process"/>
    <property type="evidence" value="ECO:0007669"/>
    <property type="project" value="UniProtKB-KW"/>
</dbReference>
<reference evidence="12" key="1">
    <citation type="submission" date="2019-05" db="EMBL/GenBank/DDBJ databases">
        <title>Tamlana fucoidanivorans sp. nov., isolated from the surface of algae collected from Fujian province in China.</title>
        <authorList>
            <person name="Li J."/>
        </authorList>
    </citation>
    <scope>NUCLEOTIDE SEQUENCE [LARGE SCALE GENOMIC DNA]</scope>
    <source>
        <strain evidence="12">2251</strain>
        <plasmid evidence="12">unnamed3</plasmid>
    </source>
</reference>
<comment type="similarity">
    <text evidence="2">Belongs to the bacterial sugar transferase family.</text>
</comment>
<dbReference type="GO" id="GO:0016780">
    <property type="term" value="F:phosphotransferase activity, for other substituted phosphate groups"/>
    <property type="evidence" value="ECO:0007669"/>
    <property type="project" value="TreeGrafter"/>
</dbReference>
<keyword evidence="4 11" id="KW-0808">Transferase</keyword>
<dbReference type="InterPro" id="IPR003362">
    <property type="entry name" value="Bact_transf"/>
</dbReference>
<name>A0A4Y5SUL8_9RHOB</name>
<dbReference type="AlphaFoldDB" id="A0A4Y5SUL8"/>
<evidence type="ECO:0000256" key="2">
    <source>
        <dbReference type="ARBA" id="ARBA00006464"/>
    </source>
</evidence>
<evidence type="ECO:0000259" key="10">
    <source>
        <dbReference type="Pfam" id="PF02397"/>
    </source>
</evidence>
<dbReference type="PANTHER" id="PTHR30576:SF4">
    <property type="entry name" value="UNDECAPRENYL-PHOSPHATE GALACTOSE PHOSPHOTRANSFERASE"/>
    <property type="match status" value="1"/>
</dbReference>
<feature type="domain" description="Bacterial sugar transferase" evidence="10">
    <location>
        <begin position="33"/>
        <end position="221"/>
    </location>
</feature>
<evidence type="ECO:0000256" key="6">
    <source>
        <dbReference type="ARBA" id="ARBA00022989"/>
    </source>
</evidence>
<geneLocation type="plasmid" evidence="11 12">
    <name>unnamed3</name>
</geneLocation>
<dbReference type="KEGG" id="plia:E4191_21420"/>
<gene>
    <name evidence="11" type="ORF">E4191_21420</name>
</gene>
<dbReference type="Pfam" id="PF02397">
    <property type="entry name" value="Bac_transf"/>
    <property type="match status" value="1"/>
</dbReference>
<evidence type="ECO:0000256" key="5">
    <source>
        <dbReference type="ARBA" id="ARBA00022692"/>
    </source>
</evidence>
<evidence type="ECO:0000313" key="12">
    <source>
        <dbReference type="Proteomes" id="UP000296374"/>
    </source>
</evidence>
<accession>A0A4Y5SUL8</accession>
<dbReference type="EMBL" id="CP040764">
    <property type="protein sequence ID" value="QDA36653.1"/>
    <property type="molecule type" value="Genomic_DNA"/>
</dbReference>
<keyword evidence="8" id="KW-0270">Exopolysaccharide synthesis</keyword>
<keyword evidence="5 9" id="KW-0812">Transmembrane</keyword>
<feature type="transmembrane region" description="Helical" evidence="9">
    <location>
        <begin position="39"/>
        <end position="61"/>
    </location>
</feature>
<evidence type="ECO:0000256" key="9">
    <source>
        <dbReference type="SAM" id="Phobius"/>
    </source>
</evidence>
<evidence type="ECO:0000256" key="7">
    <source>
        <dbReference type="ARBA" id="ARBA00023136"/>
    </source>
</evidence>
<proteinExistence type="inferred from homology"/>
<organism evidence="11 12">
    <name type="scientific">Paracoccus liaowanqingii</name>
    <dbReference type="NCBI Taxonomy" id="2560053"/>
    <lineage>
        <taxon>Bacteria</taxon>
        <taxon>Pseudomonadati</taxon>
        <taxon>Pseudomonadota</taxon>
        <taxon>Alphaproteobacteria</taxon>
        <taxon>Rhodobacterales</taxon>
        <taxon>Paracoccaceae</taxon>
        <taxon>Paracoccus</taxon>
    </lineage>
</organism>
<dbReference type="GO" id="GO:0005886">
    <property type="term" value="C:plasma membrane"/>
    <property type="evidence" value="ECO:0007669"/>
    <property type="project" value="UniProtKB-SubCell"/>
</dbReference>
<keyword evidence="3" id="KW-1003">Cell membrane</keyword>
<dbReference type="RefSeq" id="WP_139616362.1">
    <property type="nucleotide sequence ID" value="NZ_CP040764.1"/>
</dbReference>
<keyword evidence="11" id="KW-0614">Plasmid</keyword>
<keyword evidence="7 9" id="KW-0472">Membrane</keyword>
<evidence type="ECO:0000256" key="1">
    <source>
        <dbReference type="ARBA" id="ARBA00004236"/>
    </source>
</evidence>
<protein>
    <submittedName>
        <fullName evidence="11">Sugar transferase</fullName>
    </submittedName>
</protein>
<evidence type="ECO:0000256" key="3">
    <source>
        <dbReference type="ARBA" id="ARBA00022475"/>
    </source>
</evidence>
<dbReference type="Proteomes" id="UP000296374">
    <property type="component" value="Plasmid unnamed3"/>
</dbReference>
<evidence type="ECO:0000313" key="11">
    <source>
        <dbReference type="EMBL" id="QDA36653.1"/>
    </source>
</evidence>
<sequence length="226" mass="25363">MLFDNNGLNVGRAKYACDLPASEPQSLYMSGGKRLLDTMLILLALPFLLPIMIVVAAVVALDGGSPIYSQMRLGRGWQRFRLFKFRTMRPDGDAILAAHLAADPAARAEWDMNQKLRHDPRITRVGHFLRKTSLDELPQLINVLLGSMSLVGPRPMMLEQRVLYPGTYYAAHRPGLTGLWQISARSGSTFAARAIYDERYYRELSLRLDLSTIFRTFAVVARCTGC</sequence>